<organism evidence="5 6">
    <name type="scientific">Gnomoniopsis smithogilvyi</name>
    <dbReference type="NCBI Taxonomy" id="1191159"/>
    <lineage>
        <taxon>Eukaryota</taxon>
        <taxon>Fungi</taxon>
        <taxon>Dikarya</taxon>
        <taxon>Ascomycota</taxon>
        <taxon>Pezizomycotina</taxon>
        <taxon>Sordariomycetes</taxon>
        <taxon>Sordariomycetidae</taxon>
        <taxon>Diaporthales</taxon>
        <taxon>Gnomoniaceae</taxon>
        <taxon>Gnomoniopsis</taxon>
    </lineage>
</organism>
<dbReference type="GO" id="GO:0032259">
    <property type="term" value="P:methylation"/>
    <property type="evidence" value="ECO:0007669"/>
    <property type="project" value="UniProtKB-KW"/>
</dbReference>
<dbReference type="CDD" id="cd02440">
    <property type="entry name" value="AdoMet_MTases"/>
    <property type="match status" value="1"/>
</dbReference>
<sequence length="310" mass="34848">MASTYGSLEVDRLDKLQIASLYHTILTYHKLHKGNKPGDVDSSRALLDLGCGHGLVSRALAPHFTTVTAVDPSPGMVAQARQLTTAPNITIHEASAEDLSFLPCSSVDLAVAGEAAHWFDYTRAWAELARVVCQGGSLAFWGYNDSLVEGYPQLRAILQRYCYGMEEVRPGMEALGRFWEEPGRTVLRDFFVTIEPPQEEWQDVRRVIFKPDDSPTYGVEKAPEEALWLRKRMKLGEYEVYLRTMSSVQNWRAAHPEMRSEAEGGEGDILDALVEAFLEAVPEWKAKGEGWREVEVDIVWGTCLLMARRK</sequence>
<protein>
    <submittedName>
        <fullName evidence="5">Trans-aconitate methyltransferase 1</fullName>
        <ecNumber evidence="5">2.1.1.145</ecNumber>
    </submittedName>
</protein>
<dbReference type="Gene3D" id="3.40.50.150">
    <property type="entry name" value="Vaccinia Virus protein VP39"/>
    <property type="match status" value="1"/>
</dbReference>
<evidence type="ECO:0000256" key="1">
    <source>
        <dbReference type="ARBA" id="ARBA00008361"/>
    </source>
</evidence>
<proteinExistence type="inferred from homology"/>
<comment type="caution">
    <text evidence="5">The sequence shown here is derived from an EMBL/GenBank/DDBJ whole genome shotgun (WGS) entry which is preliminary data.</text>
</comment>
<keyword evidence="3 5" id="KW-0808">Transferase</keyword>
<dbReference type="Pfam" id="PF08241">
    <property type="entry name" value="Methyltransf_11"/>
    <property type="match status" value="1"/>
</dbReference>
<evidence type="ECO:0000259" key="4">
    <source>
        <dbReference type="Pfam" id="PF08241"/>
    </source>
</evidence>
<reference evidence="5" key="1">
    <citation type="submission" date="2022-10" db="EMBL/GenBank/DDBJ databases">
        <title>Tapping the CABI collections for fungal endophytes: first genome assemblies for Collariella, Neodidymelliopsis, Ascochyta clinopodiicola, Didymella pomorum, Didymosphaeria variabile, Neocosmospora piperis and Neocucurbitaria cava.</title>
        <authorList>
            <person name="Hill R."/>
        </authorList>
    </citation>
    <scope>NUCLEOTIDE SEQUENCE</scope>
    <source>
        <strain evidence="5">IMI 355082</strain>
    </source>
</reference>
<dbReference type="InterPro" id="IPR051052">
    <property type="entry name" value="Diverse_substrate_MTase"/>
</dbReference>
<dbReference type="InterPro" id="IPR029063">
    <property type="entry name" value="SAM-dependent_MTases_sf"/>
</dbReference>
<evidence type="ECO:0000313" key="6">
    <source>
        <dbReference type="Proteomes" id="UP001140453"/>
    </source>
</evidence>
<evidence type="ECO:0000256" key="3">
    <source>
        <dbReference type="ARBA" id="ARBA00022679"/>
    </source>
</evidence>
<dbReference type="OrthoDB" id="10027013at2759"/>
<dbReference type="EC" id="2.1.1.145" evidence="5"/>
<keyword evidence="6" id="KW-1185">Reference proteome</keyword>
<comment type="similarity">
    <text evidence="1">Belongs to the methyltransferase superfamily.</text>
</comment>
<dbReference type="Proteomes" id="UP001140453">
    <property type="component" value="Unassembled WGS sequence"/>
</dbReference>
<dbReference type="PANTHER" id="PTHR44942">
    <property type="entry name" value="METHYLTRANSF_11 DOMAIN-CONTAINING PROTEIN"/>
    <property type="match status" value="1"/>
</dbReference>
<dbReference type="AlphaFoldDB" id="A0A9W8YIM4"/>
<dbReference type="EMBL" id="JAPEVB010000007">
    <property type="protein sequence ID" value="KAJ4385695.1"/>
    <property type="molecule type" value="Genomic_DNA"/>
</dbReference>
<keyword evidence="2 5" id="KW-0489">Methyltransferase</keyword>
<gene>
    <name evidence="5" type="primary">TMT1_2</name>
    <name evidence="5" type="ORF">N0V93_010124</name>
</gene>
<evidence type="ECO:0000256" key="2">
    <source>
        <dbReference type="ARBA" id="ARBA00022603"/>
    </source>
</evidence>
<accession>A0A9W8YIM4</accession>
<name>A0A9W8YIM4_9PEZI</name>
<dbReference type="SUPFAM" id="SSF53335">
    <property type="entry name" value="S-adenosyl-L-methionine-dependent methyltransferases"/>
    <property type="match status" value="1"/>
</dbReference>
<evidence type="ECO:0000313" key="5">
    <source>
        <dbReference type="EMBL" id="KAJ4385695.1"/>
    </source>
</evidence>
<dbReference type="PANTHER" id="PTHR44942:SF4">
    <property type="entry name" value="METHYLTRANSFERASE TYPE 11 DOMAIN-CONTAINING PROTEIN"/>
    <property type="match status" value="1"/>
</dbReference>
<feature type="domain" description="Methyltransferase type 11" evidence="4">
    <location>
        <begin position="47"/>
        <end position="140"/>
    </location>
</feature>
<dbReference type="InterPro" id="IPR013216">
    <property type="entry name" value="Methyltransf_11"/>
</dbReference>
<dbReference type="GO" id="GO:0046547">
    <property type="term" value="F:trans-aconitate 3-methyltransferase activity"/>
    <property type="evidence" value="ECO:0007669"/>
    <property type="project" value="UniProtKB-EC"/>
</dbReference>